<dbReference type="InterPro" id="IPR020472">
    <property type="entry name" value="WD40_PAC1"/>
</dbReference>
<evidence type="ECO:0000256" key="3">
    <source>
        <dbReference type="ARBA" id="ARBA00038343"/>
    </source>
</evidence>
<feature type="compositionally biased region" description="Basic and acidic residues" evidence="6">
    <location>
        <begin position="529"/>
        <end position="553"/>
    </location>
</feature>
<dbReference type="InterPro" id="IPR015943">
    <property type="entry name" value="WD40/YVTN_repeat-like_dom_sf"/>
</dbReference>
<dbReference type="OrthoDB" id="10264376at2759"/>
<dbReference type="PROSITE" id="PS50294">
    <property type="entry name" value="WD_REPEATS_REGION"/>
    <property type="match status" value="2"/>
</dbReference>
<evidence type="ECO:0000256" key="5">
    <source>
        <dbReference type="PROSITE-ProRule" id="PRU00221"/>
    </source>
</evidence>
<feature type="repeat" description="WD" evidence="5">
    <location>
        <begin position="166"/>
        <end position="198"/>
    </location>
</feature>
<proteinExistence type="inferred from homology"/>
<keyword evidence="8" id="KW-1185">Reference proteome</keyword>
<dbReference type="FunFam" id="2.130.10.10:FF:000294">
    <property type="entry name" value="WD repeat-containing protein 70"/>
    <property type="match status" value="1"/>
</dbReference>
<feature type="repeat" description="WD" evidence="5">
    <location>
        <begin position="372"/>
        <end position="397"/>
    </location>
</feature>
<evidence type="ECO:0000256" key="2">
    <source>
        <dbReference type="ARBA" id="ARBA00022737"/>
    </source>
</evidence>
<dbReference type="InParanoid" id="A0A3Q1J777"/>
<name>A0A3Q1J777_ANATE</name>
<dbReference type="GO" id="GO:0005634">
    <property type="term" value="C:nucleus"/>
    <property type="evidence" value="ECO:0007669"/>
    <property type="project" value="TreeGrafter"/>
</dbReference>
<feature type="compositionally biased region" description="Acidic residues" evidence="6">
    <location>
        <begin position="621"/>
        <end position="633"/>
    </location>
</feature>
<dbReference type="PANTHER" id="PTHR16017">
    <property type="entry name" value="GASTRULATION DEFECTIVE PROTEIN 1-RELATED"/>
    <property type="match status" value="1"/>
</dbReference>
<evidence type="ECO:0000313" key="7">
    <source>
        <dbReference type="Ensembl" id="ENSATEP00000028715.1"/>
    </source>
</evidence>
<dbReference type="InterPro" id="IPR001680">
    <property type="entry name" value="WD40_rpt"/>
</dbReference>
<keyword evidence="2" id="KW-0677">Repeat</keyword>
<dbReference type="GeneTree" id="ENSGT00390000015433"/>
<gene>
    <name evidence="7" type="primary">WDR70</name>
</gene>
<accession>A0A3Q1J777</accession>
<dbReference type="STRING" id="64144.ENSATEP00000028715"/>
<feature type="compositionally biased region" description="Polar residues" evidence="6">
    <location>
        <begin position="62"/>
        <end position="79"/>
    </location>
</feature>
<dbReference type="PROSITE" id="PS50082">
    <property type="entry name" value="WD_REPEATS_2"/>
    <property type="match status" value="4"/>
</dbReference>
<dbReference type="SUPFAM" id="SSF50978">
    <property type="entry name" value="WD40 repeat-like"/>
    <property type="match status" value="1"/>
</dbReference>
<feature type="repeat" description="WD" evidence="5">
    <location>
        <begin position="316"/>
        <end position="348"/>
    </location>
</feature>
<comment type="similarity">
    <text evidence="3">Belongs to the WD repeat GAD-1 family.</text>
</comment>
<reference evidence="7" key="2">
    <citation type="submission" date="2025-08" db="UniProtKB">
        <authorList>
            <consortium name="Ensembl"/>
        </authorList>
    </citation>
    <scope>IDENTIFICATION</scope>
</reference>
<organism evidence="7 8">
    <name type="scientific">Anabas testudineus</name>
    <name type="common">Climbing perch</name>
    <name type="synonym">Anthias testudineus</name>
    <dbReference type="NCBI Taxonomy" id="64144"/>
    <lineage>
        <taxon>Eukaryota</taxon>
        <taxon>Metazoa</taxon>
        <taxon>Chordata</taxon>
        <taxon>Craniata</taxon>
        <taxon>Vertebrata</taxon>
        <taxon>Euteleostomi</taxon>
        <taxon>Actinopterygii</taxon>
        <taxon>Neopterygii</taxon>
        <taxon>Teleostei</taxon>
        <taxon>Neoteleostei</taxon>
        <taxon>Acanthomorphata</taxon>
        <taxon>Anabantaria</taxon>
        <taxon>Anabantiformes</taxon>
        <taxon>Anabantoidei</taxon>
        <taxon>Anabantidae</taxon>
        <taxon>Anabas</taxon>
    </lineage>
</organism>
<dbReference type="PANTHER" id="PTHR16017:SF0">
    <property type="entry name" value="WD REPEAT-CONTAINING PROTEIN 70"/>
    <property type="match status" value="1"/>
</dbReference>
<dbReference type="Pfam" id="PF00400">
    <property type="entry name" value="WD40"/>
    <property type="match status" value="4"/>
</dbReference>
<feature type="region of interest" description="Disordered" evidence="6">
    <location>
        <begin position="51"/>
        <end position="158"/>
    </location>
</feature>
<protein>
    <recommendedName>
        <fullName evidence="4">WD repeat-containing protein 70</fullName>
    </recommendedName>
</protein>
<dbReference type="Ensembl" id="ENSATET00000029159.3">
    <property type="protein sequence ID" value="ENSATEP00000028715.1"/>
    <property type="gene ID" value="ENSATEG00000019788.3"/>
</dbReference>
<dbReference type="Proteomes" id="UP000265040">
    <property type="component" value="Chromosome 12"/>
</dbReference>
<feature type="compositionally biased region" description="Low complexity" evidence="6">
    <location>
        <begin position="95"/>
        <end position="105"/>
    </location>
</feature>
<feature type="region of interest" description="Disordered" evidence="6">
    <location>
        <begin position="603"/>
        <end position="642"/>
    </location>
</feature>
<evidence type="ECO:0000256" key="4">
    <source>
        <dbReference type="ARBA" id="ARBA00040943"/>
    </source>
</evidence>
<dbReference type="PRINTS" id="PR00320">
    <property type="entry name" value="GPROTEINBRPT"/>
</dbReference>
<dbReference type="SMART" id="SM00320">
    <property type="entry name" value="WD40"/>
    <property type="match status" value="7"/>
</dbReference>
<dbReference type="Gene3D" id="2.130.10.10">
    <property type="entry name" value="YVTN repeat-like/Quinoprotein amine dehydrogenase"/>
    <property type="match status" value="2"/>
</dbReference>
<evidence type="ECO:0000313" key="8">
    <source>
        <dbReference type="Proteomes" id="UP000265040"/>
    </source>
</evidence>
<feature type="compositionally biased region" description="Basic and acidic residues" evidence="6">
    <location>
        <begin position="51"/>
        <end position="61"/>
    </location>
</feature>
<dbReference type="InterPro" id="IPR051858">
    <property type="entry name" value="WD_repeat_GAD-1"/>
</dbReference>
<evidence type="ECO:0000256" key="1">
    <source>
        <dbReference type="ARBA" id="ARBA00022574"/>
    </source>
</evidence>
<dbReference type="AlphaFoldDB" id="A0A3Q1J777"/>
<reference evidence="7" key="3">
    <citation type="submission" date="2025-09" db="UniProtKB">
        <authorList>
            <consortium name="Ensembl"/>
        </authorList>
    </citation>
    <scope>IDENTIFICATION</scope>
</reference>
<feature type="compositionally biased region" description="Basic and acidic residues" evidence="6">
    <location>
        <begin position="1"/>
        <end position="19"/>
    </location>
</feature>
<sequence>MDPKKVDEAPGKMSGDRDISSVMGFSGFGKKARTFDLDAIFEQTRRTAIERSQHVLEERQKQNQMDEGESSNSVKSSLHIQRDKAAAASSRKQESGSSSDSSSDSELIGPPVPTQQDDDDDLVGPPLPPGYTGSTAHSDDDDEGDAQDDGDDNPVKKIPDTHEITLQHGTKTVSALGLDPSGARLVTGGYDYDVRFWDFAGMDQSLQAFRSLQPCECHQIKSLQYSITGDVILVVSGNAQAKVLDRDGFNVMECVKGDQYIVDMANTKGHTAMLNSGCWHPKIKEEFMTCSNDGTVRTWDLNSEKKHKSVFKPRSFQGKKVIPTCCTYSRDGKLIAAGCQDGTIQIWDRNLSVHTKFHCRQAHTPGTDTSCLSFSYDGVTLASRGGDDTLKTWDIRNFRNPVKLATGLTNYFSMTDCCFSPDDKLLVTGTSVKKDEGNGKLVFFDRASFERVYEIEVSSASVVRCLWHPKLNQIMVGTGNGLAKVYYDPVKSHRGAMLCVVKSKRKEKQAETLTQDYIITPHALPMFREARQRSTRKQLEKDRLDPKKSHKPEPPVSGPGRGGRVAAHGGTLSSFIVKNIALDKTDDSNPREAILRHAKEASENPYWVAPAYEHTQPEPVFAEDSEEDEEAEKEPEWKKRKI</sequence>
<feature type="region of interest" description="Disordered" evidence="6">
    <location>
        <begin position="529"/>
        <end position="568"/>
    </location>
</feature>
<reference evidence="7" key="1">
    <citation type="submission" date="2021-04" db="EMBL/GenBank/DDBJ databases">
        <authorList>
            <consortium name="Wellcome Sanger Institute Data Sharing"/>
        </authorList>
    </citation>
    <scope>NUCLEOTIDE SEQUENCE [LARGE SCALE GENOMIC DNA]</scope>
</reference>
<feature type="region of interest" description="Disordered" evidence="6">
    <location>
        <begin position="1"/>
        <end position="24"/>
    </location>
</feature>
<dbReference type="FunFam" id="2.130.10.10:FF:001038">
    <property type="entry name" value="WD repeat domain 70"/>
    <property type="match status" value="1"/>
</dbReference>
<keyword evidence="1 5" id="KW-0853">WD repeat</keyword>
<dbReference type="GO" id="GO:0035861">
    <property type="term" value="C:site of double-strand break"/>
    <property type="evidence" value="ECO:0007669"/>
    <property type="project" value="TreeGrafter"/>
</dbReference>
<feature type="repeat" description="WD" evidence="5">
    <location>
        <begin position="267"/>
        <end position="309"/>
    </location>
</feature>
<evidence type="ECO:0000256" key="6">
    <source>
        <dbReference type="SAM" id="MobiDB-lite"/>
    </source>
</evidence>
<dbReference type="InterPro" id="IPR036322">
    <property type="entry name" value="WD40_repeat_dom_sf"/>
</dbReference>
<feature type="compositionally biased region" description="Acidic residues" evidence="6">
    <location>
        <begin position="139"/>
        <end position="152"/>
    </location>
</feature>